<protein>
    <submittedName>
        <fullName evidence="1">Uncharacterized protein</fullName>
    </submittedName>
</protein>
<dbReference type="EMBL" id="MU274940">
    <property type="protein sequence ID" value="KAI0084593.1"/>
    <property type="molecule type" value="Genomic_DNA"/>
</dbReference>
<name>A0ACB8TRH8_9APHY</name>
<gene>
    <name evidence="1" type="ORF">BDY19DRAFT_520155</name>
</gene>
<dbReference type="Proteomes" id="UP001055072">
    <property type="component" value="Unassembled WGS sequence"/>
</dbReference>
<reference evidence="1" key="1">
    <citation type="journal article" date="2021" name="Environ. Microbiol.">
        <title>Gene family expansions and transcriptome signatures uncover fungal adaptations to wood decay.</title>
        <authorList>
            <person name="Hage H."/>
            <person name="Miyauchi S."/>
            <person name="Viragh M."/>
            <person name="Drula E."/>
            <person name="Min B."/>
            <person name="Chaduli D."/>
            <person name="Navarro D."/>
            <person name="Favel A."/>
            <person name="Norest M."/>
            <person name="Lesage-Meessen L."/>
            <person name="Balint B."/>
            <person name="Merenyi Z."/>
            <person name="de Eugenio L."/>
            <person name="Morin E."/>
            <person name="Martinez A.T."/>
            <person name="Baldrian P."/>
            <person name="Stursova M."/>
            <person name="Martinez M.J."/>
            <person name="Novotny C."/>
            <person name="Magnuson J.K."/>
            <person name="Spatafora J.W."/>
            <person name="Maurice S."/>
            <person name="Pangilinan J."/>
            <person name="Andreopoulos W."/>
            <person name="LaButti K."/>
            <person name="Hundley H."/>
            <person name="Na H."/>
            <person name="Kuo A."/>
            <person name="Barry K."/>
            <person name="Lipzen A."/>
            <person name="Henrissat B."/>
            <person name="Riley R."/>
            <person name="Ahrendt S."/>
            <person name="Nagy L.G."/>
            <person name="Grigoriev I.V."/>
            <person name="Martin F."/>
            <person name="Rosso M.N."/>
        </authorList>
    </citation>
    <scope>NUCLEOTIDE SEQUENCE</scope>
    <source>
        <strain evidence="1">CBS 384.51</strain>
    </source>
</reference>
<evidence type="ECO:0000313" key="2">
    <source>
        <dbReference type="Proteomes" id="UP001055072"/>
    </source>
</evidence>
<accession>A0ACB8TRH8</accession>
<sequence length="293" mass="32741">MAGHGLILGPLLVGILCAFFNASYVCSRILLNSVLVNTYLFGVVTYQFALYHKTKFNDPPIIKYMVLFLFVLDTVYSVAVMWMLWAYCVDGYDDPRILTVDLWPYTLTPIVIGLASMVTQLFLGWRIYRLSKSKVVYGIVIALSVPSCLFAITCGIKAWIIKYSDKLSEINGISTAWLVMQVTADTFITGTLGYLLVRFKTGSRRADSVINQLIRGSIQTGLFAGVFSIGDLITFIKVPDTNFYGMFAFSICQIYTNTLLDTLLSRRAIRQQLNGTFQVDVDILVSDVPLAIC</sequence>
<proteinExistence type="predicted"/>
<comment type="caution">
    <text evidence="1">The sequence shown here is derived from an EMBL/GenBank/DDBJ whole genome shotgun (WGS) entry which is preliminary data.</text>
</comment>
<organism evidence="1 2">
    <name type="scientific">Irpex rosettiformis</name>
    <dbReference type="NCBI Taxonomy" id="378272"/>
    <lineage>
        <taxon>Eukaryota</taxon>
        <taxon>Fungi</taxon>
        <taxon>Dikarya</taxon>
        <taxon>Basidiomycota</taxon>
        <taxon>Agaricomycotina</taxon>
        <taxon>Agaricomycetes</taxon>
        <taxon>Polyporales</taxon>
        <taxon>Irpicaceae</taxon>
        <taxon>Irpex</taxon>
    </lineage>
</organism>
<evidence type="ECO:0000313" key="1">
    <source>
        <dbReference type="EMBL" id="KAI0084593.1"/>
    </source>
</evidence>
<keyword evidence="2" id="KW-1185">Reference proteome</keyword>